<accession>A0AAE0PBW8</accession>
<reference evidence="2" key="1">
    <citation type="journal article" date="2023" name="Mol. Phylogenet. Evol.">
        <title>Genome-scale phylogeny and comparative genomics of the fungal order Sordariales.</title>
        <authorList>
            <person name="Hensen N."/>
            <person name="Bonometti L."/>
            <person name="Westerberg I."/>
            <person name="Brannstrom I.O."/>
            <person name="Guillou S."/>
            <person name="Cros-Aarteil S."/>
            <person name="Calhoun S."/>
            <person name="Haridas S."/>
            <person name="Kuo A."/>
            <person name="Mondo S."/>
            <person name="Pangilinan J."/>
            <person name="Riley R."/>
            <person name="LaButti K."/>
            <person name="Andreopoulos B."/>
            <person name="Lipzen A."/>
            <person name="Chen C."/>
            <person name="Yan M."/>
            <person name="Daum C."/>
            <person name="Ng V."/>
            <person name="Clum A."/>
            <person name="Steindorff A."/>
            <person name="Ohm R.A."/>
            <person name="Martin F."/>
            <person name="Silar P."/>
            <person name="Natvig D.O."/>
            <person name="Lalanne C."/>
            <person name="Gautier V."/>
            <person name="Ament-Velasquez S.L."/>
            <person name="Kruys A."/>
            <person name="Hutchinson M.I."/>
            <person name="Powell A.J."/>
            <person name="Barry K."/>
            <person name="Miller A.N."/>
            <person name="Grigoriev I.V."/>
            <person name="Debuchy R."/>
            <person name="Gladieux P."/>
            <person name="Hiltunen Thoren M."/>
            <person name="Johannesson H."/>
        </authorList>
    </citation>
    <scope>NUCLEOTIDE SEQUENCE</scope>
    <source>
        <strain evidence="2">FGSC 1904</strain>
    </source>
</reference>
<feature type="non-terminal residue" evidence="2">
    <location>
        <position position="1"/>
    </location>
</feature>
<dbReference type="Proteomes" id="UP001281003">
    <property type="component" value="Unassembled WGS sequence"/>
</dbReference>
<sequence length="284" mass="32949">PVQDILAAAFSTDGIDTCRPPSPCSTMAYRSSADSLDGYSGSYNPRQAGAPAYDKYSDDDDDSSVTDSHYTTSTHTSMVSSTNLTAPTHGPNHPTWIEQFSQVPQGDLDPDAHTLWCEFCGSLECPEEFNIGEEDFWIDHHLRHMNHHLPSKLVCWFCNDYEFTVDERASREKRQENFLNRMWHIREHIFDNPRLTWQSMRPDFYMARHLHSLHVISDEVYRDIVSYTEVPPSMRIPGTPGSVSYNRNQHGQGRSQRQDDSWYQSPQQLVRGERRRNRPERPRR</sequence>
<feature type="compositionally biased region" description="Polar residues" evidence="1">
    <location>
        <begin position="241"/>
        <end position="268"/>
    </location>
</feature>
<evidence type="ECO:0000313" key="3">
    <source>
        <dbReference type="Proteomes" id="UP001281003"/>
    </source>
</evidence>
<evidence type="ECO:0000313" key="2">
    <source>
        <dbReference type="EMBL" id="KAK3397038.1"/>
    </source>
</evidence>
<keyword evidence="3" id="KW-1185">Reference proteome</keyword>
<dbReference type="AlphaFoldDB" id="A0AAE0PBW8"/>
<feature type="region of interest" description="Disordered" evidence="1">
    <location>
        <begin position="231"/>
        <end position="284"/>
    </location>
</feature>
<feature type="compositionally biased region" description="Low complexity" evidence="1">
    <location>
        <begin position="65"/>
        <end position="82"/>
    </location>
</feature>
<comment type="caution">
    <text evidence="2">The sequence shown here is derived from an EMBL/GenBank/DDBJ whole genome shotgun (WGS) entry which is preliminary data.</text>
</comment>
<name>A0AAE0PBW8_SORBR</name>
<feature type="region of interest" description="Disordered" evidence="1">
    <location>
        <begin position="38"/>
        <end position="94"/>
    </location>
</feature>
<organism evidence="2 3">
    <name type="scientific">Sordaria brevicollis</name>
    <dbReference type="NCBI Taxonomy" id="83679"/>
    <lineage>
        <taxon>Eukaryota</taxon>
        <taxon>Fungi</taxon>
        <taxon>Dikarya</taxon>
        <taxon>Ascomycota</taxon>
        <taxon>Pezizomycotina</taxon>
        <taxon>Sordariomycetes</taxon>
        <taxon>Sordariomycetidae</taxon>
        <taxon>Sordariales</taxon>
        <taxon>Sordariaceae</taxon>
        <taxon>Sordaria</taxon>
    </lineage>
</organism>
<evidence type="ECO:0000256" key="1">
    <source>
        <dbReference type="SAM" id="MobiDB-lite"/>
    </source>
</evidence>
<dbReference type="EMBL" id="JAUTDP010000008">
    <property type="protein sequence ID" value="KAK3397038.1"/>
    <property type="molecule type" value="Genomic_DNA"/>
</dbReference>
<protein>
    <submittedName>
        <fullName evidence="2">Uncharacterized protein</fullName>
    </submittedName>
</protein>
<feature type="compositionally biased region" description="Basic residues" evidence="1">
    <location>
        <begin position="273"/>
        <end position="284"/>
    </location>
</feature>
<reference evidence="2" key="2">
    <citation type="submission" date="2023-07" db="EMBL/GenBank/DDBJ databases">
        <authorList>
            <consortium name="Lawrence Berkeley National Laboratory"/>
            <person name="Haridas S."/>
            <person name="Hensen N."/>
            <person name="Bonometti L."/>
            <person name="Westerberg I."/>
            <person name="Brannstrom I.O."/>
            <person name="Guillou S."/>
            <person name="Cros-Aarteil S."/>
            <person name="Calhoun S."/>
            <person name="Kuo A."/>
            <person name="Mondo S."/>
            <person name="Pangilinan J."/>
            <person name="Riley R."/>
            <person name="LaButti K."/>
            <person name="Andreopoulos B."/>
            <person name="Lipzen A."/>
            <person name="Chen C."/>
            <person name="Yanf M."/>
            <person name="Daum C."/>
            <person name="Ng V."/>
            <person name="Clum A."/>
            <person name="Steindorff A."/>
            <person name="Ohm R."/>
            <person name="Martin F."/>
            <person name="Silar P."/>
            <person name="Natvig D."/>
            <person name="Lalanne C."/>
            <person name="Gautier V."/>
            <person name="Ament-velasquez S.L."/>
            <person name="Kruys A."/>
            <person name="Hutchinson M.I."/>
            <person name="Powell A.J."/>
            <person name="Barry K."/>
            <person name="Miller A.N."/>
            <person name="Grigoriev I.V."/>
            <person name="Debuchy R."/>
            <person name="Gladieux P."/>
            <person name="Thoren M.H."/>
            <person name="Johannesson H."/>
        </authorList>
    </citation>
    <scope>NUCLEOTIDE SEQUENCE</scope>
    <source>
        <strain evidence="2">FGSC 1904</strain>
    </source>
</reference>
<gene>
    <name evidence="2" type="ORF">B0T20DRAFT_357224</name>
</gene>
<proteinExistence type="predicted"/>